<organism evidence="4 5">
    <name type="scientific">Mesorhabditis belari</name>
    <dbReference type="NCBI Taxonomy" id="2138241"/>
    <lineage>
        <taxon>Eukaryota</taxon>
        <taxon>Metazoa</taxon>
        <taxon>Ecdysozoa</taxon>
        <taxon>Nematoda</taxon>
        <taxon>Chromadorea</taxon>
        <taxon>Rhabditida</taxon>
        <taxon>Rhabditina</taxon>
        <taxon>Rhabditomorpha</taxon>
        <taxon>Rhabditoidea</taxon>
        <taxon>Rhabditidae</taxon>
        <taxon>Mesorhabditinae</taxon>
        <taxon>Mesorhabditis</taxon>
    </lineage>
</organism>
<reference evidence="5" key="1">
    <citation type="submission" date="2024-02" db="UniProtKB">
        <authorList>
            <consortium name="WormBaseParasite"/>
        </authorList>
    </citation>
    <scope>IDENTIFICATION</scope>
</reference>
<dbReference type="GO" id="GO:0005634">
    <property type="term" value="C:nucleus"/>
    <property type="evidence" value="ECO:0007669"/>
    <property type="project" value="TreeGrafter"/>
</dbReference>
<evidence type="ECO:0000256" key="1">
    <source>
        <dbReference type="ARBA" id="ARBA00008552"/>
    </source>
</evidence>
<dbReference type="WBParaSite" id="MBELARI_LOCUS4376">
    <property type="protein sequence ID" value="MBELARI_LOCUS4376"/>
    <property type="gene ID" value="MBELARI_LOCUS4376"/>
</dbReference>
<evidence type="ECO:0000313" key="5">
    <source>
        <dbReference type="WBParaSite" id="MBELARI_LOCUS4376"/>
    </source>
</evidence>
<dbReference type="PANTHER" id="PTHR48153">
    <property type="entry name" value="UFM1-SPECIFIC PROTEASE 2"/>
    <property type="match status" value="1"/>
</dbReference>
<comment type="similarity">
    <text evidence="1">Belongs to the peptidase C78 family.</text>
</comment>
<evidence type="ECO:0000259" key="3">
    <source>
        <dbReference type="Pfam" id="PF07910"/>
    </source>
</evidence>
<name>A0AAF3J992_9BILA</name>
<protein>
    <recommendedName>
        <fullName evidence="3">UFSP1/2/DUB catalytic domain-containing protein</fullName>
    </recommendedName>
</protein>
<dbReference type="Pfam" id="PF07910">
    <property type="entry name" value="Peptidase_C78"/>
    <property type="match status" value="1"/>
</dbReference>
<dbReference type="Proteomes" id="UP000887575">
    <property type="component" value="Unassembled WGS sequence"/>
</dbReference>
<proteinExistence type="inferred from homology"/>
<dbReference type="GO" id="GO:0006508">
    <property type="term" value="P:proteolysis"/>
    <property type="evidence" value="ECO:0007669"/>
    <property type="project" value="TreeGrafter"/>
</dbReference>
<accession>A0AAF3J992</accession>
<keyword evidence="2" id="KW-0378">Hydrolase</keyword>
<dbReference type="InterPro" id="IPR012462">
    <property type="entry name" value="UFSP1/2_DUB_cat"/>
</dbReference>
<evidence type="ECO:0000256" key="2">
    <source>
        <dbReference type="ARBA" id="ARBA00022801"/>
    </source>
</evidence>
<dbReference type="Gene3D" id="3.90.70.130">
    <property type="match status" value="1"/>
</dbReference>
<dbReference type="PANTHER" id="PTHR48153:SF2">
    <property type="entry name" value="UFM1-SPECIFIC PROTEASE 2"/>
    <property type="match status" value="1"/>
</dbReference>
<dbReference type="GO" id="GO:0005783">
    <property type="term" value="C:endoplasmic reticulum"/>
    <property type="evidence" value="ECO:0007669"/>
    <property type="project" value="TreeGrafter"/>
</dbReference>
<dbReference type="InterPro" id="IPR038765">
    <property type="entry name" value="Papain-like_cys_pep_sf"/>
</dbReference>
<sequence>MASLKRLKCKCKWTIDPLVKGKTKEDLFKIIDAAIFLPYQFLSSIEFLDNFEKIICYNDDFQTDAVTVLTKPKFLDTTLPHGKCSVYLIGSNHISIKSQNDIERTIKSVDPNVIMLELCIKRTDILSDYITEERFKQPQKQKGTFVSTIYSAIKNARKTDGRDFWAAYRVANKNCPIVLGDRIGDINRQRLASVITFTEVFRYVTLYLKWIYNGGLNQEKIDDRLLEKLQQDCPRMWKVWVKERDVYMTFVLQTLVKELIGKEKNNLDNRSAWRIVAVVGMGHVKGICENWNSTVVLPPDLMEMPPSSIQAEILKVLSWIEIQKMGKKETWILSTSSVFENFRNFSSWFEIERTRFVGVLFGNQLRIDVCLFLSDNHLKQHFFEFVTNSLASDLIFAGIVVVNGHEPDTDISYMGTGLEIRTTLETLQSSDSTFFLKSYPNIIDQWTQPSGVTLVSNVMFETVLRRGLEENDIKMATEKFAAAAAELIYHHKESDIVLQANTKHPKFLDDILKDKHTDQDRLRLTSYRRVSAQDEGNGDDQKHVPILKVQAGDIAFRRLRMPLWITAAAYGGDGSNEIYLRIEEAIRRRIYNVMYVMMKGFRKTYDISEVDCRCFLPANHSRILSIVMPRLADKEQQEWRIEMHKIFNLPSRVPCLRSLQAIDFSARAHFLRTPHLSIKNYKKTGRITTVKGMYDYYHYTQQGIDDNGWGCAYRSLQTIWSWYVLNGFFDRPIPLHREIQEALVRIEGEELRGKKFIGSKQWIGSFEIGYILSDAISVDCSYIAQFTDISEKARELQIHFESVGSPVMIGGNMLAHTILGVDFDENTGECRFLVLDPHYTGIDDVNTVINKGWCAWKMPSFWKTGIDQGGQPILYNIVKPQLPTNII</sequence>
<dbReference type="GO" id="GO:0071567">
    <property type="term" value="F:deUFMylase activity"/>
    <property type="evidence" value="ECO:0007669"/>
    <property type="project" value="TreeGrafter"/>
</dbReference>
<evidence type="ECO:0000313" key="4">
    <source>
        <dbReference type="Proteomes" id="UP000887575"/>
    </source>
</evidence>
<keyword evidence="4" id="KW-1185">Reference proteome</keyword>
<feature type="domain" description="UFSP1/2/DUB catalytic" evidence="3">
    <location>
        <begin position="687"/>
        <end position="864"/>
    </location>
</feature>
<dbReference type="SUPFAM" id="SSF54001">
    <property type="entry name" value="Cysteine proteinases"/>
    <property type="match status" value="1"/>
</dbReference>
<dbReference type="CDD" id="cd14726">
    <property type="entry name" value="TraB_PrgY-like"/>
    <property type="match status" value="1"/>
</dbReference>
<dbReference type="InterPro" id="IPR046345">
    <property type="entry name" value="TraB_PrgY-like"/>
</dbReference>
<dbReference type="AlphaFoldDB" id="A0AAF3J992"/>